<evidence type="ECO:0000256" key="4">
    <source>
        <dbReference type="ARBA" id="ARBA00023163"/>
    </source>
</evidence>
<dbReference type="PANTHER" id="PTHR30346">
    <property type="entry name" value="TRANSCRIPTIONAL DUAL REGULATOR HCAR-RELATED"/>
    <property type="match status" value="1"/>
</dbReference>
<evidence type="ECO:0000256" key="5">
    <source>
        <dbReference type="SAM" id="SignalP"/>
    </source>
</evidence>
<dbReference type="InterPro" id="IPR005119">
    <property type="entry name" value="LysR_subst-bd"/>
</dbReference>
<dbReference type="Gene3D" id="3.40.190.10">
    <property type="entry name" value="Periplasmic binding protein-like II"/>
    <property type="match status" value="3"/>
</dbReference>
<organism evidence="7 8">
    <name type="scientific">Dactylosporangium roseum</name>
    <dbReference type="NCBI Taxonomy" id="47989"/>
    <lineage>
        <taxon>Bacteria</taxon>
        <taxon>Bacillati</taxon>
        <taxon>Actinomycetota</taxon>
        <taxon>Actinomycetes</taxon>
        <taxon>Micromonosporales</taxon>
        <taxon>Micromonosporaceae</taxon>
        <taxon>Dactylosporangium</taxon>
    </lineage>
</organism>
<dbReference type="Proteomes" id="UP001058271">
    <property type="component" value="Chromosome"/>
</dbReference>
<proteinExistence type="inferred from homology"/>
<evidence type="ECO:0000256" key="3">
    <source>
        <dbReference type="ARBA" id="ARBA00023125"/>
    </source>
</evidence>
<dbReference type="SUPFAM" id="SSF46785">
    <property type="entry name" value="Winged helix' DNA-binding domain"/>
    <property type="match status" value="1"/>
</dbReference>
<evidence type="ECO:0000256" key="1">
    <source>
        <dbReference type="ARBA" id="ARBA00009437"/>
    </source>
</evidence>
<protein>
    <submittedName>
        <fullName evidence="7">LysR family transcriptional regulator</fullName>
    </submittedName>
</protein>
<feature type="signal peptide" evidence="5">
    <location>
        <begin position="1"/>
        <end position="25"/>
    </location>
</feature>
<dbReference type="InterPro" id="IPR036388">
    <property type="entry name" value="WH-like_DNA-bd_sf"/>
</dbReference>
<sequence length="282" mass="29472">MLELRRLRLLHLFALHGTIAAVASATGYTQSAVSQQLAVLEREVGAALLERSARSAALTAAGLRLAGHAAGLLDAAEAAEADVASAAGAVAGRVVVSGVPTAATAWAPALIAVRRAYPALDLVLRQYDPLRALDALRSREVDVALVDDWSDDPVCEPGLRRRLLLRDPLMLAGPADGDVWLCAPSDQPSRVATDPILARLGIRPATRWEFEGLATIAALVSQGVGTAVLPRLALLGTDVPAVLLDPPRHRRIDAVIRAASWARPAIAAVVDSLQAHGAELGV</sequence>
<reference evidence="7" key="1">
    <citation type="submission" date="2021-04" db="EMBL/GenBank/DDBJ databases">
        <title>Biosynthetic gene clusters of Dactylosporangioum roseum.</title>
        <authorList>
            <person name="Hartkoorn R.C."/>
            <person name="Beaudoing E."/>
            <person name="Hot D."/>
            <person name="Moureu S."/>
        </authorList>
    </citation>
    <scope>NUCLEOTIDE SEQUENCE</scope>
    <source>
        <strain evidence="7">NRRL B-16295</strain>
    </source>
</reference>
<feature type="chain" id="PRO_5047390664" evidence="5">
    <location>
        <begin position="26"/>
        <end position="282"/>
    </location>
</feature>
<evidence type="ECO:0000313" key="8">
    <source>
        <dbReference type="Proteomes" id="UP001058271"/>
    </source>
</evidence>
<dbReference type="RefSeq" id="WP_260723763.1">
    <property type="nucleotide sequence ID" value="NZ_BAAABS010000011.1"/>
</dbReference>
<comment type="similarity">
    <text evidence="1">Belongs to the LysR transcriptional regulatory family.</text>
</comment>
<dbReference type="InterPro" id="IPR036390">
    <property type="entry name" value="WH_DNA-bd_sf"/>
</dbReference>
<dbReference type="EMBL" id="CP073721">
    <property type="protein sequence ID" value="UWZ34446.1"/>
    <property type="molecule type" value="Genomic_DNA"/>
</dbReference>
<evidence type="ECO:0000313" key="7">
    <source>
        <dbReference type="EMBL" id="UWZ34446.1"/>
    </source>
</evidence>
<keyword evidence="5" id="KW-0732">Signal</keyword>
<feature type="domain" description="HTH lysR-type" evidence="6">
    <location>
        <begin position="2"/>
        <end position="59"/>
    </location>
</feature>
<dbReference type="PROSITE" id="PS50931">
    <property type="entry name" value="HTH_LYSR"/>
    <property type="match status" value="1"/>
</dbReference>
<evidence type="ECO:0000256" key="2">
    <source>
        <dbReference type="ARBA" id="ARBA00023015"/>
    </source>
</evidence>
<keyword evidence="8" id="KW-1185">Reference proteome</keyword>
<evidence type="ECO:0000259" key="6">
    <source>
        <dbReference type="PROSITE" id="PS50931"/>
    </source>
</evidence>
<accession>A0ABY5YXF7</accession>
<keyword evidence="4" id="KW-0804">Transcription</keyword>
<name>A0ABY5YXF7_9ACTN</name>
<keyword evidence="2" id="KW-0805">Transcription regulation</keyword>
<dbReference type="Pfam" id="PF03466">
    <property type="entry name" value="LysR_substrate"/>
    <property type="match status" value="1"/>
</dbReference>
<gene>
    <name evidence="7" type="ORF">Drose_24845</name>
</gene>
<keyword evidence="3" id="KW-0238">DNA-binding</keyword>
<dbReference type="SUPFAM" id="SSF53850">
    <property type="entry name" value="Periplasmic binding protein-like II"/>
    <property type="match status" value="1"/>
</dbReference>
<dbReference type="PANTHER" id="PTHR30346:SF29">
    <property type="entry name" value="LYSR SUBSTRATE-BINDING"/>
    <property type="match status" value="1"/>
</dbReference>
<dbReference type="InterPro" id="IPR000847">
    <property type="entry name" value="LysR_HTH_N"/>
</dbReference>
<dbReference type="Gene3D" id="1.10.10.10">
    <property type="entry name" value="Winged helix-like DNA-binding domain superfamily/Winged helix DNA-binding domain"/>
    <property type="match status" value="1"/>
</dbReference>
<dbReference type="Pfam" id="PF00126">
    <property type="entry name" value="HTH_1"/>
    <property type="match status" value="1"/>
</dbReference>